<evidence type="ECO:0000313" key="2">
    <source>
        <dbReference type="Proteomes" id="UP000887458"/>
    </source>
</evidence>
<sequence length="59" mass="6780">MVISFHSFELLNSFDLPLPLLLFELFSSSIIPIPSSLPIKFTSLRLRLLFVRIDCIICL</sequence>
<protein>
    <submittedName>
        <fullName evidence="1">Uncharacterized protein</fullName>
    </submittedName>
</protein>
<evidence type="ECO:0000313" key="1">
    <source>
        <dbReference type="EMBL" id="KAH9423599.1"/>
    </source>
</evidence>
<comment type="caution">
    <text evidence="1">The sequence shown here is derived from an EMBL/GenBank/DDBJ whole genome shotgun (WGS) entry which is preliminary data.</text>
</comment>
<organism evidence="1 2">
    <name type="scientific">Dermatophagoides pteronyssinus</name>
    <name type="common">European house dust mite</name>
    <dbReference type="NCBI Taxonomy" id="6956"/>
    <lineage>
        <taxon>Eukaryota</taxon>
        <taxon>Metazoa</taxon>
        <taxon>Ecdysozoa</taxon>
        <taxon>Arthropoda</taxon>
        <taxon>Chelicerata</taxon>
        <taxon>Arachnida</taxon>
        <taxon>Acari</taxon>
        <taxon>Acariformes</taxon>
        <taxon>Sarcoptiformes</taxon>
        <taxon>Astigmata</taxon>
        <taxon>Psoroptidia</taxon>
        <taxon>Analgoidea</taxon>
        <taxon>Pyroglyphidae</taxon>
        <taxon>Dermatophagoidinae</taxon>
        <taxon>Dermatophagoides</taxon>
    </lineage>
</organism>
<dbReference type="Proteomes" id="UP000887458">
    <property type="component" value="Unassembled WGS sequence"/>
</dbReference>
<reference evidence="1 2" key="1">
    <citation type="journal article" date="2018" name="J. Allergy Clin. Immunol.">
        <title>High-quality assembly of Dermatophagoides pteronyssinus genome and transcriptome reveals a wide range of novel allergens.</title>
        <authorList>
            <person name="Liu X.Y."/>
            <person name="Yang K.Y."/>
            <person name="Wang M.Q."/>
            <person name="Kwok J.S."/>
            <person name="Zeng X."/>
            <person name="Yang Z."/>
            <person name="Xiao X.J."/>
            <person name="Lau C.P."/>
            <person name="Li Y."/>
            <person name="Huang Z.M."/>
            <person name="Ba J.G."/>
            <person name="Yim A.K."/>
            <person name="Ouyang C.Y."/>
            <person name="Ngai S.M."/>
            <person name="Chan T.F."/>
            <person name="Leung E.L."/>
            <person name="Liu L."/>
            <person name="Liu Z.G."/>
            <person name="Tsui S.K."/>
        </authorList>
    </citation>
    <scope>NUCLEOTIDE SEQUENCE [LARGE SCALE GENOMIC DNA]</scope>
    <source>
        <strain evidence="1">Derp</strain>
    </source>
</reference>
<dbReference type="EMBL" id="NJHN03000031">
    <property type="protein sequence ID" value="KAH9423599.1"/>
    <property type="molecule type" value="Genomic_DNA"/>
</dbReference>
<gene>
    <name evidence="1" type="ORF">DERP_005179</name>
</gene>
<reference evidence="1 2" key="2">
    <citation type="journal article" date="2022" name="Mol. Biol. Evol.">
        <title>Comparative Genomics Reveals Insights into the Divergent Evolution of Astigmatic Mites and Household Pest Adaptations.</title>
        <authorList>
            <person name="Xiong Q."/>
            <person name="Wan A.T."/>
            <person name="Liu X."/>
            <person name="Fung C.S."/>
            <person name="Xiao X."/>
            <person name="Malainual N."/>
            <person name="Hou J."/>
            <person name="Wang L."/>
            <person name="Wang M."/>
            <person name="Yang K.Y."/>
            <person name="Cui Y."/>
            <person name="Leung E.L."/>
            <person name="Nong W."/>
            <person name="Shin S.K."/>
            <person name="Au S.W."/>
            <person name="Jeong K.Y."/>
            <person name="Chew F.T."/>
            <person name="Hui J.H."/>
            <person name="Leung T.F."/>
            <person name="Tungtrongchitr A."/>
            <person name="Zhong N."/>
            <person name="Liu Z."/>
            <person name="Tsui S.K."/>
        </authorList>
    </citation>
    <scope>NUCLEOTIDE SEQUENCE [LARGE SCALE GENOMIC DNA]</scope>
    <source>
        <strain evidence="1">Derp</strain>
    </source>
</reference>
<keyword evidence="2" id="KW-1185">Reference proteome</keyword>
<name>A0ABQ8JM33_DERPT</name>
<accession>A0ABQ8JM33</accession>
<proteinExistence type="predicted"/>